<name>A0A834XHB8_9FABA</name>
<evidence type="ECO:0000256" key="1">
    <source>
        <dbReference type="SAM" id="MobiDB-lite"/>
    </source>
</evidence>
<dbReference type="Proteomes" id="UP000634136">
    <property type="component" value="Unassembled WGS sequence"/>
</dbReference>
<reference evidence="3" key="1">
    <citation type="submission" date="2020-09" db="EMBL/GenBank/DDBJ databases">
        <title>Genome-Enabled Discovery of Anthraquinone Biosynthesis in Senna tora.</title>
        <authorList>
            <person name="Kang S.-H."/>
            <person name="Pandey R.P."/>
            <person name="Lee C.-M."/>
            <person name="Sim J.-S."/>
            <person name="Jeong J.-T."/>
            <person name="Choi B.-S."/>
            <person name="Jung M."/>
            <person name="Ginzburg D."/>
            <person name="Zhao K."/>
            <person name="Won S.Y."/>
            <person name="Oh T.-J."/>
            <person name="Yu Y."/>
            <person name="Kim N.-H."/>
            <person name="Lee O.R."/>
            <person name="Lee T.-H."/>
            <person name="Bashyal P."/>
            <person name="Kim T.-S."/>
            <person name="Lee W.-H."/>
            <person name="Kawkins C."/>
            <person name="Kim C.-K."/>
            <person name="Kim J.S."/>
            <person name="Ahn B.O."/>
            <person name="Rhee S.Y."/>
            <person name="Sohng J.K."/>
        </authorList>
    </citation>
    <scope>NUCLEOTIDE SEQUENCE</scope>
    <source>
        <tissue evidence="3">Leaf</tissue>
    </source>
</reference>
<keyword evidence="3" id="KW-0808">Transferase</keyword>
<dbReference type="OrthoDB" id="202415at2759"/>
<dbReference type="EMBL" id="JAAIUW010000001">
    <property type="protein sequence ID" value="KAF7844608.1"/>
    <property type="molecule type" value="Genomic_DNA"/>
</dbReference>
<dbReference type="InterPro" id="IPR006598">
    <property type="entry name" value="CAP10"/>
</dbReference>
<gene>
    <name evidence="3" type="ORF">G2W53_001513</name>
</gene>
<evidence type="ECO:0000313" key="3">
    <source>
        <dbReference type="EMBL" id="KAF7844608.1"/>
    </source>
</evidence>
<accession>A0A834XHB8</accession>
<evidence type="ECO:0000313" key="4">
    <source>
        <dbReference type="Proteomes" id="UP000634136"/>
    </source>
</evidence>
<dbReference type="Pfam" id="PF05686">
    <property type="entry name" value="Glyco_transf_90"/>
    <property type="match status" value="1"/>
</dbReference>
<feature type="region of interest" description="Disordered" evidence="1">
    <location>
        <begin position="1"/>
        <end position="29"/>
    </location>
</feature>
<dbReference type="GO" id="GO:0016740">
    <property type="term" value="F:transferase activity"/>
    <property type="evidence" value="ECO:0007669"/>
    <property type="project" value="UniProtKB-KW"/>
</dbReference>
<dbReference type="SMART" id="SM00672">
    <property type="entry name" value="CAP10"/>
    <property type="match status" value="1"/>
</dbReference>
<dbReference type="PANTHER" id="PTHR12203:SF85">
    <property type="entry name" value="GLYCOSYLTRANSFERASE FAMILY 90 PROTEIN"/>
    <property type="match status" value="1"/>
</dbReference>
<dbReference type="InterPro" id="IPR051091">
    <property type="entry name" value="O-Glucosyltr/Glycosyltrsf_90"/>
</dbReference>
<feature type="compositionally biased region" description="Basic and acidic residues" evidence="1">
    <location>
        <begin position="1"/>
        <end position="22"/>
    </location>
</feature>
<organism evidence="3 4">
    <name type="scientific">Senna tora</name>
    <dbReference type="NCBI Taxonomy" id="362788"/>
    <lineage>
        <taxon>Eukaryota</taxon>
        <taxon>Viridiplantae</taxon>
        <taxon>Streptophyta</taxon>
        <taxon>Embryophyta</taxon>
        <taxon>Tracheophyta</taxon>
        <taxon>Spermatophyta</taxon>
        <taxon>Magnoliopsida</taxon>
        <taxon>eudicotyledons</taxon>
        <taxon>Gunneridae</taxon>
        <taxon>Pentapetalae</taxon>
        <taxon>rosids</taxon>
        <taxon>fabids</taxon>
        <taxon>Fabales</taxon>
        <taxon>Fabaceae</taxon>
        <taxon>Caesalpinioideae</taxon>
        <taxon>Cassia clade</taxon>
        <taxon>Senna</taxon>
    </lineage>
</organism>
<sequence length="379" mass="43047">MDPRGPEAVEGRRGDHEGHVGGRQECVTPEGRHCEGKSLRRKVWEGVSNEGRIHVVGNLAASEVVPGEGSGFGALVSVRGSDGGQEDDDVGELAAAGVSLLAELKIKPWETLLKNIQEGNKKIKWKDRRWDREIKQKFKNTKLEDQCTHRYKIYAEGAAWSVSQKYILACDSMAMFIEPKYYDFYTRSLLPLQHYWPISTKNMCKDIQFAVDWGNSHAEEAQKIGKEGSNYLQENLKMKLVYDYMFHLLKEYANLLRFKPIIPEGAIEVCSNTEGCPNNINDTLKEFMVESMVKSPSSEPPCALPSPYEPQALQEILHRKKSGRDCWNDSIKLTGGWKGTVGRSPKEKFLSRIAKRLPYRIHVMHFIVISDRKIGICRF</sequence>
<feature type="domain" description="Glycosyl transferase CAP10" evidence="2">
    <location>
        <begin position="75"/>
        <end position="259"/>
    </location>
</feature>
<comment type="caution">
    <text evidence="3">The sequence shown here is derived from an EMBL/GenBank/DDBJ whole genome shotgun (WGS) entry which is preliminary data.</text>
</comment>
<protein>
    <submittedName>
        <fullName evidence="3">O-glucosyltransferase rumi-like protein</fullName>
    </submittedName>
</protein>
<evidence type="ECO:0000259" key="2">
    <source>
        <dbReference type="SMART" id="SM00672"/>
    </source>
</evidence>
<proteinExistence type="predicted"/>
<dbReference type="PANTHER" id="PTHR12203">
    <property type="entry name" value="KDEL LYS-ASP-GLU-LEU CONTAINING - RELATED"/>
    <property type="match status" value="1"/>
</dbReference>
<keyword evidence="4" id="KW-1185">Reference proteome</keyword>
<dbReference type="AlphaFoldDB" id="A0A834XHB8"/>